<protein>
    <submittedName>
        <fullName evidence="3">Uncharacterized protein</fullName>
    </submittedName>
</protein>
<name>H2BQM3_GILLR</name>
<dbReference type="eggNOG" id="ENOG5033887">
    <property type="taxonomic scope" value="Bacteria"/>
</dbReference>
<accession>H2BQM3</accession>
<dbReference type="OrthoDB" id="1448061at2"/>
<keyword evidence="2" id="KW-1133">Transmembrane helix</keyword>
<gene>
    <name evidence="3" type="ORF">Gilli_0034</name>
</gene>
<feature type="transmembrane region" description="Helical" evidence="2">
    <location>
        <begin position="7"/>
        <end position="26"/>
    </location>
</feature>
<reference evidence="4" key="1">
    <citation type="journal article" date="2012" name="Stand. Genomic Sci.">
        <title>Genome sequence of the Antarctic rhodopsins-containing flavobacterium Gillisia limnaea type strain (R-8282(T)).</title>
        <authorList>
            <person name="Riedel T."/>
            <person name="Held B."/>
            <person name="Nolan M."/>
            <person name="Lucas S."/>
            <person name="Lapidus A."/>
            <person name="Tice H."/>
            <person name="Del Rio T.G."/>
            <person name="Cheng J.F."/>
            <person name="Han C."/>
            <person name="Tapia R."/>
            <person name="Goodwin L.A."/>
            <person name="Pitluck S."/>
            <person name="Liolios K."/>
            <person name="Mavromatis K."/>
            <person name="Pagani I."/>
            <person name="Ivanova N."/>
            <person name="Mikhailova N."/>
            <person name="Pati A."/>
            <person name="Chen A."/>
            <person name="Palaniappan K."/>
            <person name="Land M."/>
            <person name="Rohde M."/>
            <person name="Tindall B.J."/>
            <person name="Detter J.C."/>
            <person name="Goker M."/>
            <person name="Bristow J."/>
            <person name="Eisen J.A."/>
            <person name="Markowitz V."/>
            <person name="Hugenholtz P."/>
            <person name="Kyrpides N.C."/>
            <person name="Klenk H.P."/>
            <person name="Woyke T."/>
        </authorList>
    </citation>
    <scope>NUCLEOTIDE SEQUENCE [LARGE SCALE GENOMIC DNA]</scope>
    <source>
        <strain evidence="4">DSM 15749 / LMG 21470 / R-8282</strain>
    </source>
</reference>
<organism evidence="3 4">
    <name type="scientific">Gillisia limnaea (strain DSM 15749 / LMG 21470 / R-8282)</name>
    <dbReference type="NCBI Taxonomy" id="865937"/>
    <lineage>
        <taxon>Bacteria</taxon>
        <taxon>Pseudomonadati</taxon>
        <taxon>Bacteroidota</taxon>
        <taxon>Flavobacteriia</taxon>
        <taxon>Flavobacteriales</taxon>
        <taxon>Flavobacteriaceae</taxon>
        <taxon>Gillisia</taxon>
    </lineage>
</organism>
<feature type="region of interest" description="Disordered" evidence="1">
    <location>
        <begin position="55"/>
        <end position="75"/>
    </location>
</feature>
<dbReference type="HOGENOM" id="CLU_203355_1_0_10"/>
<keyword evidence="2" id="KW-0472">Membrane</keyword>
<dbReference type="AlphaFoldDB" id="H2BQM3"/>
<dbReference type="EMBL" id="JH594605">
    <property type="protein sequence ID" value="EHQ04192.1"/>
    <property type="molecule type" value="Genomic_DNA"/>
</dbReference>
<keyword evidence="2" id="KW-0812">Transmembrane</keyword>
<evidence type="ECO:0000313" key="3">
    <source>
        <dbReference type="EMBL" id="EHQ04192.1"/>
    </source>
</evidence>
<dbReference type="STRING" id="865937.Gilli_0034"/>
<proteinExistence type="predicted"/>
<dbReference type="RefSeq" id="WP_006987084.1">
    <property type="nucleotide sequence ID" value="NZ_JH594605.1"/>
</dbReference>
<feature type="transmembrane region" description="Helical" evidence="2">
    <location>
        <begin position="32"/>
        <end position="50"/>
    </location>
</feature>
<sequence length="75" mass="8620">MNKKYGQIFNTVLIVIGGGILIYTISGEYKNRYLQILGLVVIMFGLYRATNHWVETKDDHKDENDPDNNDKTGQE</sequence>
<keyword evidence="4" id="KW-1185">Reference proteome</keyword>
<evidence type="ECO:0000256" key="2">
    <source>
        <dbReference type="SAM" id="Phobius"/>
    </source>
</evidence>
<evidence type="ECO:0000256" key="1">
    <source>
        <dbReference type="SAM" id="MobiDB-lite"/>
    </source>
</evidence>
<evidence type="ECO:0000313" key="4">
    <source>
        <dbReference type="Proteomes" id="UP000003844"/>
    </source>
</evidence>
<dbReference type="Proteomes" id="UP000003844">
    <property type="component" value="Unassembled WGS sequence"/>
</dbReference>